<dbReference type="PANTHER" id="PTHR12919:SF20">
    <property type="entry name" value="SMALL RIBOSOMAL SUBUNIT PROTEIN BS16M"/>
    <property type="match status" value="1"/>
</dbReference>
<dbReference type="NCBIfam" id="TIGR00002">
    <property type="entry name" value="S16"/>
    <property type="match status" value="1"/>
</dbReference>
<dbReference type="GO" id="GO:0005737">
    <property type="term" value="C:cytoplasm"/>
    <property type="evidence" value="ECO:0007669"/>
    <property type="project" value="UniProtKB-ARBA"/>
</dbReference>
<dbReference type="InterPro" id="IPR000307">
    <property type="entry name" value="Ribosomal_bS16"/>
</dbReference>
<dbReference type="GO" id="GO:0003735">
    <property type="term" value="F:structural constituent of ribosome"/>
    <property type="evidence" value="ECO:0007669"/>
    <property type="project" value="InterPro"/>
</dbReference>
<evidence type="ECO:0000313" key="6">
    <source>
        <dbReference type="Proteomes" id="UP000320184"/>
    </source>
</evidence>
<dbReference type="HAMAP" id="MF_00385">
    <property type="entry name" value="Ribosomal_bS16"/>
    <property type="match status" value="1"/>
</dbReference>
<evidence type="ECO:0000256" key="3">
    <source>
        <dbReference type="HAMAP-Rule" id="MF_00385"/>
    </source>
</evidence>
<evidence type="ECO:0000256" key="2">
    <source>
        <dbReference type="ARBA" id="ARBA00023274"/>
    </source>
</evidence>
<keyword evidence="2 3" id="KW-0687">Ribonucleoprotein</keyword>
<dbReference type="Pfam" id="PF00886">
    <property type="entry name" value="Ribosomal_S16"/>
    <property type="match status" value="1"/>
</dbReference>
<sequence length="138" mass="15521">MSVVIRLMRAGAKKRPFYRMVAADSRRQRDGRFLEILGHYNPLKQPYELMIHKDRVEMWLSRGAQPSEQAASLLRGIGVVMHRASAPTKKTQDAGADVMLKPAAKAASPRRAKPRVLSARKAHRKATRKAARQKLAKV</sequence>
<evidence type="ECO:0000313" key="5">
    <source>
        <dbReference type="EMBL" id="TMQ48496.1"/>
    </source>
</evidence>
<dbReference type="EMBL" id="VBOT01000140">
    <property type="protein sequence ID" value="TMQ48496.1"/>
    <property type="molecule type" value="Genomic_DNA"/>
</dbReference>
<reference evidence="5 6" key="1">
    <citation type="journal article" date="2019" name="Nat. Microbiol.">
        <title>Mediterranean grassland soil C-N compound turnover is dependent on rainfall and depth, and is mediated by genomically divergent microorganisms.</title>
        <authorList>
            <person name="Diamond S."/>
            <person name="Andeer P.F."/>
            <person name="Li Z."/>
            <person name="Crits-Christoph A."/>
            <person name="Burstein D."/>
            <person name="Anantharaman K."/>
            <person name="Lane K.R."/>
            <person name="Thomas B.C."/>
            <person name="Pan C."/>
            <person name="Northen T.R."/>
            <person name="Banfield J.F."/>
        </authorList>
    </citation>
    <scope>NUCLEOTIDE SEQUENCE [LARGE SCALE GENOMIC DNA]</scope>
    <source>
        <strain evidence="5">WS_3</strain>
    </source>
</reference>
<dbReference type="Proteomes" id="UP000320184">
    <property type="component" value="Unassembled WGS sequence"/>
</dbReference>
<dbReference type="PANTHER" id="PTHR12919">
    <property type="entry name" value="30S RIBOSOMAL PROTEIN S16"/>
    <property type="match status" value="1"/>
</dbReference>
<gene>
    <name evidence="3 5" type="primary">rpsP</name>
    <name evidence="5" type="ORF">E6K73_11925</name>
</gene>
<comment type="similarity">
    <text evidence="3">Belongs to the bacterial ribosomal protein bS16 family.</text>
</comment>
<organism evidence="5 6">
    <name type="scientific">Eiseniibacteriota bacterium</name>
    <dbReference type="NCBI Taxonomy" id="2212470"/>
    <lineage>
        <taxon>Bacteria</taxon>
        <taxon>Candidatus Eiseniibacteriota</taxon>
    </lineage>
</organism>
<keyword evidence="1 3" id="KW-0689">Ribosomal protein</keyword>
<dbReference type="AlphaFoldDB" id="A0A538SAX7"/>
<feature type="region of interest" description="Disordered" evidence="4">
    <location>
        <begin position="103"/>
        <end position="138"/>
    </location>
</feature>
<name>A0A538SAX7_UNCEI</name>
<comment type="caution">
    <text evidence="5">The sequence shown here is derived from an EMBL/GenBank/DDBJ whole genome shotgun (WGS) entry which is preliminary data.</text>
</comment>
<accession>A0A538SAX7</accession>
<proteinExistence type="inferred from homology"/>
<evidence type="ECO:0000256" key="1">
    <source>
        <dbReference type="ARBA" id="ARBA00022980"/>
    </source>
</evidence>
<dbReference type="GO" id="GO:0006412">
    <property type="term" value="P:translation"/>
    <property type="evidence" value="ECO:0007669"/>
    <property type="project" value="UniProtKB-UniRule"/>
</dbReference>
<protein>
    <recommendedName>
        <fullName evidence="3">Small ribosomal subunit protein bS16</fullName>
    </recommendedName>
</protein>
<dbReference type="SUPFAM" id="SSF54565">
    <property type="entry name" value="Ribosomal protein S16"/>
    <property type="match status" value="1"/>
</dbReference>
<dbReference type="Gene3D" id="3.30.1320.10">
    <property type="match status" value="1"/>
</dbReference>
<dbReference type="GO" id="GO:0015935">
    <property type="term" value="C:small ribosomal subunit"/>
    <property type="evidence" value="ECO:0007669"/>
    <property type="project" value="TreeGrafter"/>
</dbReference>
<dbReference type="InterPro" id="IPR023803">
    <property type="entry name" value="Ribosomal_bS16_dom_sf"/>
</dbReference>
<feature type="compositionally biased region" description="Basic residues" evidence="4">
    <location>
        <begin position="108"/>
        <end position="138"/>
    </location>
</feature>
<evidence type="ECO:0000256" key="4">
    <source>
        <dbReference type="SAM" id="MobiDB-lite"/>
    </source>
</evidence>